<dbReference type="RefSeq" id="WP_017824715.1">
    <property type="nucleotide sequence ID" value="NZ_KB403092.1"/>
</dbReference>
<dbReference type="AlphaFoldDB" id="A0A022KSX2"/>
<keyword evidence="6" id="KW-1185">Reference proteome</keyword>
<comment type="similarity">
    <text evidence="1">Belongs to the bacterial solute-binding protein 5 family.</text>
</comment>
<dbReference type="PANTHER" id="PTHR30290:SF9">
    <property type="entry name" value="OLIGOPEPTIDE-BINDING PROTEIN APPA"/>
    <property type="match status" value="1"/>
</dbReference>
<dbReference type="Gene3D" id="3.90.76.10">
    <property type="entry name" value="Dipeptide-binding Protein, Domain 1"/>
    <property type="match status" value="1"/>
</dbReference>
<evidence type="ECO:0000256" key="2">
    <source>
        <dbReference type="ARBA" id="ARBA00022448"/>
    </source>
</evidence>
<dbReference type="GO" id="GO:1904680">
    <property type="term" value="F:peptide transmembrane transporter activity"/>
    <property type="evidence" value="ECO:0007669"/>
    <property type="project" value="TreeGrafter"/>
</dbReference>
<dbReference type="HOGENOM" id="CLU_017028_7_4_11"/>
<dbReference type="GO" id="GO:0015833">
    <property type="term" value="P:peptide transport"/>
    <property type="evidence" value="ECO:0007669"/>
    <property type="project" value="TreeGrafter"/>
</dbReference>
<organism evidence="5 6">
    <name type="scientific">Brachybacterium muris UCD-AY4</name>
    <dbReference type="NCBI Taxonomy" id="1249481"/>
    <lineage>
        <taxon>Bacteria</taxon>
        <taxon>Bacillati</taxon>
        <taxon>Actinomycetota</taxon>
        <taxon>Actinomycetes</taxon>
        <taxon>Micrococcales</taxon>
        <taxon>Dermabacteraceae</taxon>
        <taxon>Brachybacterium</taxon>
    </lineage>
</organism>
<dbReference type="STRING" id="1249481.D641_0110375"/>
<dbReference type="SUPFAM" id="SSF53850">
    <property type="entry name" value="Periplasmic binding protein-like II"/>
    <property type="match status" value="1"/>
</dbReference>
<dbReference type="PANTHER" id="PTHR30290">
    <property type="entry name" value="PERIPLASMIC BINDING COMPONENT OF ABC TRANSPORTER"/>
    <property type="match status" value="1"/>
</dbReference>
<dbReference type="Pfam" id="PF00496">
    <property type="entry name" value="SBP_bac_5"/>
    <property type="match status" value="1"/>
</dbReference>
<dbReference type="GO" id="GO:0042597">
    <property type="term" value="C:periplasmic space"/>
    <property type="evidence" value="ECO:0007669"/>
    <property type="project" value="UniProtKB-ARBA"/>
</dbReference>
<protein>
    <submittedName>
        <fullName evidence="5">ABC transporter substrate-binding protein</fullName>
    </submittedName>
</protein>
<dbReference type="PIRSF" id="PIRSF002741">
    <property type="entry name" value="MppA"/>
    <property type="match status" value="1"/>
</dbReference>
<dbReference type="EMBL" id="AORC01000012">
    <property type="protein sequence ID" value="EYT48832.1"/>
    <property type="molecule type" value="Genomic_DNA"/>
</dbReference>
<evidence type="ECO:0000256" key="1">
    <source>
        <dbReference type="ARBA" id="ARBA00005695"/>
    </source>
</evidence>
<gene>
    <name evidence="5" type="ORF">D641_0110375</name>
</gene>
<dbReference type="Proteomes" id="UP000019754">
    <property type="component" value="Unassembled WGS sequence"/>
</dbReference>
<sequence>MKLDRRTLLAASGVSGAALLAACSGGGEDVDLDGGGAGSDAGGAVDGAALIAAIAGEPDQLDPHSTTAYFSFQVLENIFDTLVEPDENLEMVGALAEDWEVSDDQLTYTFTLRDGVTWHDGSEFTAEDVVYSYNRIIDEELANAWRLAAIESVEAPDAATVVITVGAPTPDLLANLGNFKGLAIVKQDNVDSGDIVTSPIGTGPFKLADYVTGDSIALEANPDFWGGAPALGGVTFRFISEGSTAVTALQNSEVHWTDSFEPQRVEQIEGNDALELGQVPSNDYWYLALNIANAPWDKVEARQGIAYAIDREAIIQASTQGTAVPNQLAIPETSSWYHEYSTYSTDPDKAQELFDAAGGVDGTTIRFMATSEYPETVSSAQLIADQLSQFGITVEISTVDFATWLAEQNEGNFDMLMMGWLGNIDPSGFYYAQHHSEGANNRQSYSNPEVDRLLEEGGAEPDEARRKEIYGEAATIIADECSYIYLYNPAVLQAWVPEVEGYEARGDAAIRFRDTSLNQ</sequence>
<feature type="domain" description="Solute-binding protein family 5" evidence="4">
    <location>
        <begin position="90"/>
        <end position="440"/>
    </location>
</feature>
<keyword evidence="3" id="KW-0732">Signal</keyword>
<dbReference type="PROSITE" id="PS51257">
    <property type="entry name" value="PROKAR_LIPOPROTEIN"/>
    <property type="match status" value="1"/>
</dbReference>
<evidence type="ECO:0000256" key="3">
    <source>
        <dbReference type="ARBA" id="ARBA00022729"/>
    </source>
</evidence>
<dbReference type="GO" id="GO:0043190">
    <property type="term" value="C:ATP-binding cassette (ABC) transporter complex"/>
    <property type="evidence" value="ECO:0007669"/>
    <property type="project" value="InterPro"/>
</dbReference>
<name>A0A022KSX2_9MICO</name>
<evidence type="ECO:0000259" key="4">
    <source>
        <dbReference type="Pfam" id="PF00496"/>
    </source>
</evidence>
<dbReference type="Gene3D" id="3.40.190.10">
    <property type="entry name" value="Periplasmic binding protein-like II"/>
    <property type="match status" value="1"/>
</dbReference>
<dbReference type="Gene3D" id="3.10.105.10">
    <property type="entry name" value="Dipeptide-binding Protein, Domain 3"/>
    <property type="match status" value="1"/>
</dbReference>
<comment type="caution">
    <text evidence="5">The sequence shown here is derived from an EMBL/GenBank/DDBJ whole genome shotgun (WGS) entry which is preliminary data.</text>
</comment>
<dbReference type="InterPro" id="IPR000914">
    <property type="entry name" value="SBP_5_dom"/>
</dbReference>
<keyword evidence="2" id="KW-0813">Transport</keyword>
<reference evidence="5 6" key="1">
    <citation type="journal article" date="2013" name="Genome Announc.">
        <title>Draft genome sequence of an Actinobacterium, Brachybacterium muris strain UCD-AY4.</title>
        <authorList>
            <person name="Lo J.R."/>
            <person name="Lang J.M."/>
            <person name="Darling A.E."/>
            <person name="Eisen J.A."/>
            <person name="Coil D.A."/>
        </authorList>
    </citation>
    <scope>NUCLEOTIDE SEQUENCE [LARGE SCALE GENOMIC DNA]</scope>
    <source>
        <strain evidence="5 6">UCD-AY4</strain>
    </source>
</reference>
<evidence type="ECO:0000313" key="6">
    <source>
        <dbReference type="Proteomes" id="UP000019754"/>
    </source>
</evidence>
<dbReference type="OrthoDB" id="9764591at2"/>
<dbReference type="InterPro" id="IPR030678">
    <property type="entry name" value="Peptide/Ni-bd"/>
</dbReference>
<evidence type="ECO:0000313" key="5">
    <source>
        <dbReference type="EMBL" id="EYT48832.1"/>
    </source>
</evidence>
<accession>A0A022KSX2</accession>
<dbReference type="InterPro" id="IPR039424">
    <property type="entry name" value="SBP_5"/>
</dbReference>
<proteinExistence type="inferred from homology"/>